<dbReference type="SMART" id="SM00225">
    <property type="entry name" value="BTB"/>
    <property type="match status" value="2"/>
</dbReference>
<feature type="region of interest" description="Disordered" evidence="1">
    <location>
        <begin position="1"/>
        <end position="30"/>
    </location>
</feature>
<feature type="domain" description="BTB" evidence="2">
    <location>
        <begin position="52"/>
        <end position="132"/>
    </location>
</feature>
<dbReference type="InterPro" id="IPR011333">
    <property type="entry name" value="SKP1/BTB/POZ_sf"/>
</dbReference>
<gene>
    <name evidence="3" type="ORF">EVJ58_g1218</name>
</gene>
<dbReference type="PROSITE" id="PS50097">
    <property type="entry name" value="BTB"/>
    <property type="match status" value="1"/>
</dbReference>
<dbReference type="SUPFAM" id="SSF54695">
    <property type="entry name" value="POZ domain"/>
    <property type="match status" value="1"/>
</dbReference>
<organism evidence="3 4">
    <name type="scientific">Rhodofomes roseus</name>
    <dbReference type="NCBI Taxonomy" id="34475"/>
    <lineage>
        <taxon>Eukaryota</taxon>
        <taxon>Fungi</taxon>
        <taxon>Dikarya</taxon>
        <taxon>Basidiomycota</taxon>
        <taxon>Agaricomycotina</taxon>
        <taxon>Agaricomycetes</taxon>
        <taxon>Polyporales</taxon>
        <taxon>Rhodofomes</taxon>
    </lineage>
</organism>
<protein>
    <recommendedName>
        <fullName evidence="2">BTB domain-containing protein</fullName>
    </recommendedName>
</protein>
<comment type="caution">
    <text evidence="3">The sequence shown here is derived from an EMBL/GenBank/DDBJ whole genome shotgun (WGS) entry which is preliminary data.</text>
</comment>
<accession>A0A4Y9Z2I9</accession>
<dbReference type="InterPro" id="IPR000210">
    <property type="entry name" value="BTB/POZ_dom"/>
</dbReference>
<proteinExistence type="predicted"/>
<feature type="region of interest" description="Disordered" evidence="1">
    <location>
        <begin position="257"/>
        <end position="279"/>
    </location>
</feature>
<sequence>MHMATEAIVTPPETLVAESSAERAEGEGGPGSLPDIAIMIATAPFDNFYGDADVILRSADGADFYVHKNILRFASAFFADMFSLPQPLQASSEPSDGDILSTDACSDSTRPLPVISVSENWHDLDNLLRMCYPVEKPTGRFATVQGISPLLEGALKYQMREATTALTRELMALCPSRPLDVFAEAYSRGLEEVAKHAARAFSAAQYVGMAQSRISDHQIDDFVPAMDNIPASLYYRLLDCHSGGGHPENIFQNSAERAKDGADTAMSGPPPSMPSHPFKDPAQTDMVIRSSDGMAFYVLRKFISFSSPVIGRMLQEKQDVNADSEDNSASASPRYLPLLQLPEDGRTLAVLLQLCYPIPDPEMKRTLADDVLNDACRLYDSAKKYEVTRAVEYAKRRCVAEIDIVPDRVYFIASKYDWEDVMKEAAWHSVYESSDGPLERTPEMANATAATYRRLLLYRQKCRDIILKHHIVSSMGHDSGFSTYWCIQEPWLDGSKEENFWKAIHQQVWRNTTPHGLSPSADIEVENASRYLRSGTSIMAVASALAKVKL</sequence>
<reference evidence="3 4" key="1">
    <citation type="submission" date="2019-01" db="EMBL/GenBank/DDBJ databases">
        <title>Genome sequencing of the rare red list fungi Fomitopsis rosea.</title>
        <authorList>
            <person name="Buettner E."/>
            <person name="Kellner H."/>
        </authorList>
    </citation>
    <scope>NUCLEOTIDE SEQUENCE [LARGE SCALE GENOMIC DNA]</scope>
    <source>
        <strain evidence="3 4">DSM 105464</strain>
    </source>
</reference>
<dbReference type="Proteomes" id="UP000298390">
    <property type="component" value="Unassembled WGS sequence"/>
</dbReference>
<dbReference type="Gene3D" id="3.30.710.10">
    <property type="entry name" value="Potassium Channel Kv1.1, Chain A"/>
    <property type="match status" value="2"/>
</dbReference>
<evidence type="ECO:0000256" key="1">
    <source>
        <dbReference type="SAM" id="MobiDB-lite"/>
    </source>
</evidence>
<evidence type="ECO:0000313" key="3">
    <source>
        <dbReference type="EMBL" id="TFY68128.1"/>
    </source>
</evidence>
<dbReference type="CDD" id="cd18186">
    <property type="entry name" value="BTB_POZ_ZBTB_KLHL-like"/>
    <property type="match status" value="1"/>
</dbReference>
<dbReference type="Pfam" id="PF00651">
    <property type="entry name" value="BTB"/>
    <property type="match status" value="1"/>
</dbReference>
<evidence type="ECO:0000313" key="4">
    <source>
        <dbReference type="Proteomes" id="UP000298390"/>
    </source>
</evidence>
<name>A0A4Y9Z2I9_9APHY</name>
<dbReference type="AlphaFoldDB" id="A0A4Y9Z2I9"/>
<evidence type="ECO:0000259" key="2">
    <source>
        <dbReference type="PROSITE" id="PS50097"/>
    </source>
</evidence>
<dbReference type="EMBL" id="SEKV01000037">
    <property type="protein sequence ID" value="TFY68128.1"/>
    <property type="molecule type" value="Genomic_DNA"/>
</dbReference>
<dbReference type="STRING" id="34475.A0A4Y9Z2I9"/>